<dbReference type="InterPro" id="IPR042081">
    <property type="entry name" value="RNA_2'-PTrans_C"/>
</dbReference>
<dbReference type="InterPro" id="IPR042080">
    <property type="entry name" value="RNA_2'-PTrans_N"/>
</dbReference>
<proteinExistence type="inferred from homology"/>
<dbReference type="GO" id="GO:0006388">
    <property type="term" value="P:tRNA splicing, via endonucleolytic cleavage and ligation"/>
    <property type="evidence" value="ECO:0007669"/>
    <property type="project" value="UniProtKB-UniRule"/>
</dbReference>
<organism evidence="6 7">
    <name type="scientific">Caldiarchaeum subterraneum</name>
    <dbReference type="NCBI Taxonomy" id="311458"/>
    <lineage>
        <taxon>Archaea</taxon>
        <taxon>Nitrososphaerota</taxon>
        <taxon>Candidatus Caldarchaeales</taxon>
        <taxon>Candidatus Caldarchaeaceae</taxon>
        <taxon>Candidatus Caldarchaeum</taxon>
    </lineage>
</organism>
<keyword evidence="3 5" id="KW-0520">NAD</keyword>
<evidence type="ECO:0000313" key="6">
    <source>
        <dbReference type="EMBL" id="HIQ28954.1"/>
    </source>
</evidence>
<dbReference type="EC" id="2.7.1.-" evidence="5"/>
<dbReference type="EMBL" id="DQVM01000003">
    <property type="protein sequence ID" value="HIQ28954.1"/>
    <property type="molecule type" value="Genomic_DNA"/>
</dbReference>
<evidence type="ECO:0000256" key="1">
    <source>
        <dbReference type="ARBA" id="ARBA00009836"/>
    </source>
</evidence>
<dbReference type="AlphaFoldDB" id="A0A833EB81"/>
<evidence type="ECO:0000256" key="3">
    <source>
        <dbReference type="ARBA" id="ARBA00023027"/>
    </source>
</evidence>
<dbReference type="Gene3D" id="1.10.10.970">
    <property type="entry name" value="RNA 2'-phosphotransferase, Tpt1/KptA family, N-terminal domain"/>
    <property type="match status" value="1"/>
</dbReference>
<dbReference type="Proteomes" id="UP000608579">
    <property type="component" value="Unassembled WGS sequence"/>
</dbReference>
<dbReference type="InterPro" id="IPR002745">
    <property type="entry name" value="Ptrans_KptA/Tpt1"/>
</dbReference>
<comment type="caution">
    <text evidence="6">The sequence shown here is derived from an EMBL/GenBank/DDBJ whole genome shotgun (WGS) entry which is preliminary data.</text>
</comment>
<dbReference type="PANTHER" id="PTHR12684">
    <property type="entry name" value="PUTATIVE PHOSPHOTRANSFERASE"/>
    <property type="match status" value="1"/>
</dbReference>
<dbReference type="Pfam" id="PF01885">
    <property type="entry name" value="PTS_2-RNA"/>
    <property type="match status" value="1"/>
</dbReference>
<gene>
    <name evidence="5" type="primary">kptA</name>
    <name evidence="6" type="ORF">EYH45_00140</name>
</gene>
<dbReference type="PANTHER" id="PTHR12684:SF2">
    <property type="entry name" value="TRNA 2'-PHOSPHOTRANSFERASE 1"/>
    <property type="match status" value="1"/>
</dbReference>
<comment type="function">
    <text evidence="4 5">Removes the 2'-phosphate from RNA via an intermediate in which the phosphate is ADP-ribosylated by NAD followed by a presumed transesterification to release the RNA and generate ADP-ribose 1''-2''-cyclic phosphate (APPR&gt;P). May function as an ADP-ribosylase.</text>
</comment>
<evidence type="ECO:0000256" key="5">
    <source>
        <dbReference type="HAMAP-Rule" id="MF_00299"/>
    </source>
</evidence>
<dbReference type="GO" id="GO:0000215">
    <property type="term" value="F:tRNA 2'-phosphotransferase activity"/>
    <property type="evidence" value="ECO:0007669"/>
    <property type="project" value="TreeGrafter"/>
</dbReference>
<dbReference type="Gene3D" id="3.20.170.30">
    <property type="match status" value="1"/>
</dbReference>
<sequence>MHNKELTRISRGMAAILRHGIGGAEIDENGWAKLNELSQTLTKILKTKVTEEDILNVVKNDIIGRYELDVDKMKIRALYGHSIPVAIEYKIIKPHEVKDLYHGTVMEKIDSIRREGLKPLNRLWVHLYSSYKLAVERSLRRKGRPAILTIDAKQLAASKYMLFKAGKYVYVTKHVPSKFIKRITKLESYHENLKA</sequence>
<evidence type="ECO:0000313" key="7">
    <source>
        <dbReference type="Proteomes" id="UP000608579"/>
    </source>
</evidence>
<dbReference type="GO" id="GO:0003950">
    <property type="term" value="F:NAD+ poly-ADP-ribosyltransferase activity"/>
    <property type="evidence" value="ECO:0007669"/>
    <property type="project" value="InterPro"/>
</dbReference>
<accession>A0A833EB81</accession>
<evidence type="ECO:0000256" key="4">
    <source>
        <dbReference type="ARBA" id="ARBA00025212"/>
    </source>
</evidence>
<evidence type="ECO:0000256" key="2">
    <source>
        <dbReference type="ARBA" id="ARBA00022679"/>
    </source>
</evidence>
<reference evidence="6" key="1">
    <citation type="journal article" date="2020" name="ISME J.">
        <title>Gammaproteobacteria mediating utilization of methyl-, sulfur- and petroleum organic compounds in deep ocean hydrothermal plumes.</title>
        <authorList>
            <person name="Zhou Z."/>
            <person name="Liu Y."/>
            <person name="Pan J."/>
            <person name="Cron B.R."/>
            <person name="Toner B.M."/>
            <person name="Anantharaman K."/>
            <person name="Breier J.A."/>
            <person name="Dick G.J."/>
            <person name="Li M."/>
        </authorList>
    </citation>
    <scope>NUCLEOTIDE SEQUENCE</scope>
    <source>
        <strain evidence="6">SZUA-1515</strain>
    </source>
</reference>
<comment type="similarity">
    <text evidence="1 5">Belongs to the KptA/TPT1 family.</text>
</comment>
<dbReference type="InterPro" id="IPR022928">
    <property type="entry name" value="RNA_2'-PTrans_KptA"/>
</dbReference>
<name>A0A833EB81_CALS0</name>
<keyword evidence="2 5" id="KW-0808">Transferase</keyword>
<dbReference type="HAMAP" id="MF_00299">
    <property type="entry name" value="KptA"/>
    <property type="match status" value="1"/>
</dbReference>
<protein>
    <recommendedName>
        <fullName evidence="5">Probable RNA 2'-phosphotransferase</fullName>
        <ecNumber evidence="5">2.7.1.-</ecNumber>
    </recommendedName>
</protein>
<dbReference type="SUPFAM" id="SSF56399">
    <property type="entry name" value="ADP-ribosylation"/>
    <property type="match status" value="1"/>
</dbReference>